<protein>
    <submittedName>
        <fullName evidence="9">OmpP1/FadL family transporter</fullName>
    </submittedName>
</protein>
<evidence type="ECO:0000256" key="3">
    <source>
        <dbReference type="ARBA" id="ARBA00022452"/>
    </source>
</evidence>
<keyword evidence="4" id="KW-0812">Transmembrane</keyword>
<feature type="chain" id="PRO_5046319907" evidence="8">
    <location>
        <begin position="21"/>
        <end position="369"/>
    </location>
</feature>
<dbReference type="PANTHER" id="PTHR35093">
    <property type="entry name" value="OUTER MEMBRANE PROTEIN NMB0088-RELATED"/>
    <property type="match status" value="1"/>
</dbReference>
<comment type="caution">
    <text evidence="9">The sequence shown here is derived from an EMBL/GenBank/DDBJ whole genome shotgun (WGS) entry which is preliminary data.</text>
</comment>
<proteinExistence type="inferred from homology"/>
<reference evidence="10" key="1">
    <citation type="journal article" date="2019" name="Int. J. Syst. Evol. Microbiol.">
        <title>The Global Catalogue of Microorganisms (GCM) 10K type strain sequencing project: providing services to taxonomists for standard genome sequencing and annotation.</title>
        <authorList>
            <consortium name="The Broad Institute Genomics Platform"/>
            <consortium name="The Broad Institute Genome Sequencing Center for Infectious Disease"/>
            <person name="Wu L."/>
            <person name="Ma J."/>
        </authorList>
    </citation>
    <scope>NUCLEOTIDE SEQUENCE [LARGE SCALE GENOMIC DNA]</scope>
    <source>
        <strain evidence="10">KCTC 52366</strain>
    </source>
</reference>
<comment type="subcellular location">
    <subcellularLocation>
        <location evidence="1">Cell outer membrane</location>
        <topology evidence="1">Multi-pass membrane protein</topology>
    </subcellularLocation>
</comment>
<sequence>MNKLTCTAITLATAGTVANAGGTELTNQSIAVLFEQGNYIEFSFGSVNPSVSGTQVGTIPPAITGSASGDLAEGLEYVGAALKFALTDDIDAAIIVDKPYGAEIVYPMGTGYFAGGSTATLRSTAISAIGRYKFTDNLSAYAGIRQQSLDAEAFIPFVAGWTGSTNTDQSFGYLVGAAYERPELAMRVALTYYSSISHDLETTETSPLGVGNTSIMEVNTPQAINLDFQSGVAPGTLVFGQVRWVDWSEFDISPADYGTLTGGQPLVAYEDDTITYTLGVGRQLTENWALSGFAVYEPGTGGFKSNLFPPDGRTAVGMGVTYTQDNFKLQAGLQHVWFGDGTTQIGGAPAGEFTDNTAVAFGMKAGFTF</sequence>
<dbReference type="Pfam" id="PF03349">
    <property type="entry name" value="Toluene_X"/>
    <property type="match status" value="1"/>
</dbReference>
<dbReference type="Gene3D" id="2.40.160.60">
    <property type="entry name" value="Outer membrane protein transport protein (OMPP1/FadL/TodX)"/>
    <property type="match status" value="1"/>
</dbReference>
<evidence type="ECO:0000256" key="6">
    <source>
        <dbReference type="ARBA" id="ARBA00023136"/>
    </source>
</evidence>
<keyword evidence="7" id="KW-0998">Cell outer membrane</keyword>
<organism evidence="9 10">
    <name type="scientific">Psychromarinibacter halotolerans</name>
    <dbReference type="NCBI Taxonomy" id="1775175"/>
    <lineage>
        <taxon>Bacteria</taxon>
        <taxon>Pseudomonadati</taxon>
        <taxon>Pseudomonadota</taxon>
        <taxon>Alphaproteobacteria</taxon>
        <taxon>Rhodobacterales</taxon>
        <taxon>Paracoccaceae</taxon>
        <taxon>Psychromarinibacter</taxon>
    </lineage>
</organism>
<accession>A0ABV7GUC3</accession>
<dbReference type="EMBL" id="JBHRTB010000010">
    <property type="protein sequence ID" value="MFC3143961.1"/>
    <property type="molecule type" value="Genomic_DNA"/>
</dbReference>
<keyword evidence="10" id="KW-1185">Reference proteome</keyword>
<evidence type="ECO:0000313" key="10">
    <source>
        <dbReference type="Proteomes" id="UP001595632"/>
    </source>
</evidence>
<dbReference type="RefSeq" id="WP_275631230.1">
    <property type="nucleotide sequence ID" value="NZ_JARGYD010000001.1"/>
</dbReference>
<evidence type="ECO:0000256" key="8">
    <source>
        <dbReference type="SAM" id="SignalP"/>
    </source>
</evidence>
<feature type="signal peptide" evidence="8">
    <location>
        <begin position="1"/>
        <end position="20"/>
    </location>
</feature>
<dbReference type="PANTHER" id="PTHR35093:SF8">
    <property type="entry name" value="OUTER MEMBRANE PROTEIN NMB0088-RELATED"/>
    <property type="match status" value="1"/>
</dbReference>
<gene>
    <name evidence="9" type="ORF">ACFOGP_14660</name>
</gene>
<dbReference type="InterPro" id="IPR005017">
    <property type="entry name" value="OMPP1/FadL/TodX"/>
</dbReference>
<comment type="similarity">
    <text evidence="2">Belongs to the OmpP1/FadL family.</text>
</comment>
<name>A0ABV7GUC3_9RHOB</name>
<evidence type="ECO:0000256" key="4">
    <source>
        <dbReference type="ARBA" id="ARBA00022692"/>
    </source>
</evidence>
<keyword evidence="6" id="KW-0472">Membrane</keyword>
<evidence type="ECO:0000313" key="9">
    <source>
        <dbReference type="EMBL" id="MFC3143961.1"/>
    </source>
</evidence>
<keyword evidence="5 8" id="KW-0732">Signal</keyword>
<evidence type="ECO:0000256" key="2">
    <source>
        <dbReference type="ARBA" id="ARBA00008163"/>
    </source>
</evidence>
<dbReference type="SUPFAM" id="SSF56935">
    <property type="entry name" value="Porins"/>
    <property type="match status" value="1"/>
</dbReference>
<keyword evidence="3" id="KW-1134">Transmembrane beta strand</keyword>
<dbReference type="Proteomes" id="UP001595632">
    <property type="component" value="Unassembled WGS sequence"/>
</dbReference>
<evidence type="ECO:0000256" key="1">
    <source>
        <dbReference type="ARBA" id="ARBA00004571"/>
    </source>
</evidence>
<evidence type="ECO:0000256" key="7">
    <source>
        <dbReference type="ARBA" id="ARBA00023237"/>
    </source>
</evidence>
<evidence type="ECO:0000256" key="5">
    <source>
        <dbReference type="ARBA" id="ARBA00022729"/>
    </source>
</evidence>